<dbReference type="EMBL" id="BJCF01000017">
    <property type="protein sequence ID" value="GCL42178.1"/>
    <property type="molecule type" value="Genomic_DNA"/>
</dbReference>
<dbReference type="Proteomes" id="UP000299367">
    <property type="component" value="Unassembled WGS sequence"/>
</dbReference>
<dbReference type="SFLD" id="SFLDG01129">
    <property type="entry name" value="C1.5:_HAD__Beta-PGM__Phosphata"/>
    <property type="match status" value="1"/>
</dbReference>
<dbReference type="PANTHER" id="PTHR43434">
    <property type="entry name" value="PHOSPHOGLYCOLATE PHOSPHATASE"/>
    <property type="match status" value="1"/>
</dbReference>
<dbReference type="NCBIfam" id="TIGR01549">
    <property type="entry name" value="HAD-SF-IA-v1"/>
    <property type="match status" value="1"/>
</dbReference>
<comment type="caution">
    <text evidence="1">The sequence shown here is derived from an EMBL/GenBank/DDBJ whole genome shotgun (WGS) entry which is preliminary data.</text>
</comment>
<dbReference type="GO" id="GO:0008967">
    <property type="term" value="F:phosphoglycolate phosphatase activity"/>
    <property type="evidence" value="ECO:0007669"/>
    <property type="project" value="TreeGrafter"/>
</dbReference>
<gene>
    <name evidence="1" type="ORF">NIES80_18800</name>
</gene>
<dbReference type="InterPro" id="IPR050155">
    <property type="entry name" value="HAD-like_hydrolase_sf"/>
</dbReference>
<dbReference type="InterPro" id="IPR023198">
    <property type="entry name" value="PGP-like_dom2"/>
</dbReference>
<reference evidence="2" key="1">
    <citation type="submission" date="2019-02" db="EMBL/GenBank/DDBJ databases">
        <title>Draft genome sequence of Dolichospermum planctonicum NIES-80.</title>
        <authorList>
            <person name="Yamaguchi H."/>
            <person name="Suzuki S."/>
            <person name="Kawachi M."/>
        </authorList>
    </citation>
    <scope>NUCLEOTIDE SEQUENCE [LARGE SCALE GENOMIC DNA]</scope>
    <source>
        <strain evidence="2">NIES-80</strain>
    </source>
</reference>
<dbReference type="InterPro" id="IPR036412">
    <property type="entry name" value="HAD-like_sf"/>
</dbReference>
<dbReference type="InterPro" id="IPR006439">
    <property type="entry name" value="HAD-SF_hydro_IA"/>
</dbReference>
<dbReference type="SUPFAM" id="SSF56784">
    <property type="entry name" value="HAD-like"/>
    <property type="match status" value="1"/>
</dbReference>
<proteinExistence type="predicted"/>
<dbReference type="GO" id="GO:0006281">
    <property type="term" value="P:DNA repair"/>
    <property type="evidence" value="ECO:0007669"/>
    <property type="project" value="TreeGrafter"/>
</dbReference>
<dbReference type="OrthoDB" id="9807630at2"/>
<accession>A0A480AFY8</accession>
<dbReference type="GO" id="GO:0005829">
    <property type="term" value="C:cytosol"/>
    <property type="evidence" value="ECO:0007669"/>
    <property type="project" value="TreeGrafter"/>
</dbReference>
<dbReference type="InterPro" id="IPR041492">
    <property type="entry name" value="HAD_2"/>
</dbReference>
<protein>
    <submittedName>
        <fullName evidence="1">HAD superfamily hydrolase</fullName>
    </submittedName>
</protein>
<dbReference type="AlphaFoldDB" id="A0A480AFY8"/>
<organism evidence="1 2">
    <name type="scientific">Dolichospermum planctonicum</name>
    <dbReference type="NCBI Taxonomy" id="136072"/>
    <lineage>
        <taxon>Bacteria</taxon>
        <taxon>Bacillati</taxon>
        <taxon>Cyanobacteriota</taxon>
        <taxon>Cyanophyceae</taxon>
        <taxon>Nostocales</taxon>
        <taxon>Aphanizomenonaceae</taxon>
        <taxon>Dolichospermum</taxon>
    </lineage>
</organism>
<keyword evidence="1" id="KW-0378">Hydrolase</keyword>
<dbReference type="Gene3D" id="3.40.50.1000">
    <property type="entry name" value="HAD superfamily/HAD-like"/>
    <property type="match status" value="1"/>
</dbReference>
<sequence length="215" mass="24199">MTQKVIIFDFDGTIADTVDALVTIANRLAGEFGYIPINSHELALLRNLPAREIIKYSGVSLFKIPFLVKKVKGELKHKIHELQLINGINAVLIELHDQGYHLGIITSNSQDNVHEFLKCHKLDHLFDFIYSGVTIFGKTTIINNVLRQKQFKPESVIYVGDETRDVESAKKANIKVIAVSWGFNSSEALGKQNPDFLIHHPSELVSVIKNWALIN</sequence>
<dbReference type="Pfam" id="PF13419">
    <property type="entry name" value="HAD_2"/>
    <property type="match status" value="1"/>
</dbReference>
<name>A0A480AFY8_9CYAN</name>
<dbReference type="InterPro" id="IPR023214">
    <property type="entry name" value="HAD_sf"/>
</dbReference>
<evidence type="ECO:0000313" key="1">
    <source>
        <dbReference type="EMBL" id="GCL42178.1"/>
    </source>
</evidence>
<dbReference type="SFLD" id="SFLDS00003">
    <property type="entry name" value="Haloacid_Dehalogenase"/>
    <property type="match status" value="1"/>
</dbReference>
<dbReference type="RefSeq" id="WP_137907823.1">
    <property type="nucleotide sequence ID" value="NZ_BJCF01000017.1"/>
</dbReference>
<evidence type="ECO:0000313" key="2">
    <source>
        <dbReference type="Proteomes" id="UP000299367"/>
    </source>
</evidence>
<dbReference type="Gene3D" id="1.10.150.240">
    <property type="entry name" value="Putative phosphatase, domain 2"/>
    <property type="match status" value="1"/>
</dbReference>
<dbReference type="PANTHER" id="PTHR43434:SF13">
    <property type="entry name" value="PHOSPHOGLYCOLATE PHOSPHATASE"/>
    <property type="match status" value="1"/>
</dbReference>